<feature type="region of interest" description="Disordered" evidence="1">
    <location>
        <begin position="228"/>
        <end position="282"/>
    </location>
</feature>
<comment type="caution">
    <text evidence="3">The sequence shown here is derived from an EMBL/GenBank/DDBJ whole genome shotgun (WGS) entry which is preliminary data.</text>
</comment>
<evidence type="ECO:0000313" key="3">
    <source>
        <dbReference type="EMBL" id="RMX43549.1"/>
    </source>
</evidence>
<dbReference type="STRING" id="46731.A0A3M6TQE8"/>
<dbReference type="InterPro" id="IPR038765">
    <property type="entry name" value="Papain-like_cys_pep_sf"/>
</dbReference>
<name>A0A3M6TQE8_POCDA</name>
<dbReference type="InterPro" id="IPR003323">
    <property type="entry name" value="OTU_dom"/>
</dbReference>
<protein>
    <recommendedName>
        <fullName evidence="2">OTU domain-containing protein</fullName>
    </recommendedName>
</protein>
<dbReference type="Proteomes" id="UP000275408">
    <property type="component" value="Unassembled WGS sequence"/>
</dbReference>
<dbReference type="SUPFAM" id="SSF54001">
    <property type="entry name" value="Cysteine proteinases"/>
    <property type="match status" value="1"/>
</dbReference>
<evidence type="ECO:0000259" key="2">
    <source>
        <dbReference type="PROSITE" id="PS50802"/>
    </source>
</evidence>
<feature type="compositionally biased region" description="Polar residues" evidence="1">
    <location>
        <begin position="21"/>
        <end position="32"/>
    </location>
</feature>
<dbReference type="EMBL" id="RCHS01003191">
    <property type="protein sequence ID" value="RMX43549.1"/>
    <property type="molecule type" value="Genomic_DNA"/>
</dbReference>
<dbReference type="GO" id="GO:0016579">
    <property type="term" value="P:protein deubiquitination"/>
    <property type="evidence" value="ECO:0007669"/>
    <property type="project" value="TreeGrafter"/>
</dbReference>
<evidence type="ECO:0000256" key="1">
    <source>
        <dbReference type="SAM" id="MobiDB-lite"/>
    </source>
</evidence>
<sequence>MSFTLSNSEDMAHTSSDSDTKLTSNDTMNTQSKKSDNEVHVTSMTNTQNPFNFVCCHTEQQASWCSDLDLIVKHKNCSEMVKPLGKPSKLYQIVGGSNCLFCALSYAITGRKNYCSVVKGKIVQHMRHNEHALLAPMNGSVNEYLACTGMTNQHVWGTDVEIMATCSLLQTDIYVYMKVGFLYKWQTFSGSILSGYPAKNTGGLYVQNISGVHYDIAQDVACSPTPHSNHGCKKKQYKEQSHSHTSKHVSFTLSNTEDIDHTSGDSDTKLTSNNPMNTQSTDYKNVTLDLDSLQSLPVNGVPDDLQTVETKEMEFQNIETNANTSDDSDEDLLKNNKTKTSSFLPHNENSKIEKGAIFSEIGTGKINWPTIEDKPLNEYIFSGLTT</sequence>
<organism evidence="3 4">
    <name type="scientific">Pocillopora damicornis</name>
    <name type="common">Cauliflower coral</name>
    <name type="synonym">Millepora damicornis</name>
    <dbReference type="NCBI Taxonomy" id="46731"/>
    <lineage>
        <taxon>Eukaryota</taxon>
        <taxon>Metazoa</taxon>
        <taxon>Cnidaria</taxon>
        <taxon>Anthozoa</taxon>
        <taxon>Hexacorallia</taxon>
        <taxon>Scleractinia</taxon>
        <taxon>Astrocoeniina</taxon>
        <taxon>Pocilloporidae</taxon>
        <taxon>Pocillopora</taxon>
    </lineage>
</organism>
<evidence type="ECO:0000313" key="4">
    <source>
        <dbReference type="Proteomes" id="UP000275408"/>
    </source>
</evidence>
<dbReference type="GO" id="GO:0004843">
    <property type="term" value="F:cysteine-type deubiquitinase activity"/>
    <property type="evidence" value="ECO:0007669"/>
    <property type="project" value="TreeGrafter"/>
</dbReference>
<dbReference type="CDD" id="cd22755">
    <property type="entry name" value="OTU_CeDUB-like"/>
    <property type="match status" value="1"/>
</dbReference>
<proteinExistence type="predicted"/>
<dbReference type="AlphaFoldDB" id="A0A3M6TQE8"/>
<feature type="domain" description="OTU" evidence="2">
    <location>
        <begin position="88"/>
        <end position="220"/>
    </location>
</feature>
<feature type="compositionally biased region" description="Basic and acidic residues" evidence="1">
    <location>
        <begin position="258"/>
        <end position="268"/>
    </location>
</feature>
<reference evidence="3 4" key="1">
    <citation type="journal article" date="2018" name="Sci. Rep.">
        <title>Comparative analysis of the Pocillopora damicornis genome highlights role of immune system in coral evolution.</title>
        <authorList>
            <person name="Cunning R."/>
            <person name="Bay R.A."/>
            <person name="Gillette P."/>
            <person name="Baker A.C."/>
            <person name="Traylor-Knowles N."/>
        </authorList>
    </citation>
    <scope>NUCLEOTIDE SEQUENCE [LARGE SCALE GENOMIC DNA]</scope>
    <source>
        <strain evidence="3">RSMAS</strain>
        <tissue evidence="3">Whole animal</tissue>
    </source>
</reference>
<dbReference type="InterPro" id="IPR050704">
    <property type="entry name" value="Peptidase_C85-like"/>
</dbReference>
<dbReference type="Gene3D" id="3.90.70.80">
    <property type="match status" value="1"/>
</dbReference>
<feature type="compositionally biased region" description="Polar residues" evidence="1">
    <location>
        <begin position="269"/>
        <end position="282"/>
    </location>
</feature>
<dbReference type="PANTHER" id="PTHR12419">
    <property type="entry name" value="OTU DOMAIN CONTAINING PROTEIN"/>
    <property type="match status" value="1"/>
</dbReference>
<keyword evidence="4" id="KW-1185">Reference proteome</keyword>
<feature type="region of interest" description="Disordered" evidence="1">
    <location>
        <begin position="1"/>
        <end position="39"/>
    </location>
</feature>
<gene>
    <name evidence="3" type="ORF">pdam_00025586</name>
</gene>
<accession>A0A3M6TQE8</accession>
<dbReference type="PROSITE" id="PS50802">
    <property type="entry name" value="OTU"/>
    <property type="match status" value="1"/>
</dbReference>
<dbReference type="Pfam" id="PF02338">
    <property type="entry name" value="OTU"/>
    <property type="match status" value="1"/>
</dbReference>
<feature type="compositionally biased region" description="Basic and acidic residues" evidence="1">
    <location>
        <begin position="10"/>
        <end position="20"/>
    </location>
</feature>